<dbReference type="EMBL" id="BMFD01000001">
    <property type="protein sequence ID" value="GGC28247.1"/>
    <property type="molecule type" value="Genomic_DNA"/>
</dbReference>
<protein>
    <submittedName>
        <fullName evidence="1">Membrane protein</fullName>
    </submittedName>
</protein>
<evidence type="ECO:0000313" key="2">
    <source>
        <dbReference type="Proteomes" id="UP000635885"/>
    </source>
</evidence>
<dbReference type="Proteomes" id="UP000635885">
    <property type="component" value="Unassembled WGS sequence"/>
</dbReference>
<organism evidence="1 2">
    <name type="scientific">Belliella aquatica</name>
    <dbReference type="NCBI Taxonomy" id="1323734"/>
    <lineage>
        <taxon>Bacteria</taxon>
        <taxon>Pseudomonadati</taxon>
        <taxon>Bacteroidota</taxon>
        <taxon>Cytophagia</taxon>
        <taxon>Cytophagales</taxon>
        <taxon>Cyclobacteriaceae</taxon>
        <taxon>Belliella</taxon>
    </lineage>
</organism>
<gene>
    <name evidence="1" type="ORF">GCM10010993_04070</name>
</gene>
<dbReference type="RefSeq" id="WP_188439111.1">
    <property type="nucleotide sequence ID" value="NZ_BMFD01000001.1"/>
</dbReference>
<comment type="caution">
    <text evidence="1">The sequence shown here is derived from an EMBL/GenBank/DDBJ whole genome shotgun (WGS) entry which is preliminary data.</text>
</comment>
<dbReference type="Gene3D" id="2.40.160.60">
    <property type="entry name" value="Outer membrane protein transport protein (OMPP1/FadL/TodX)"/>
    <property type="match status" value="1"/>
</dbReference>
<name>A0ABQ1LR06_9BACT</name>
<keyword evidence="2" id="KW-1185">Reference proteome</keyword>
<reference evidence="2" key="1">
    <citation type="journal article" date="2019" name="Int. J. Syst. Evol. Microbiol.">
        <title>The Global Catalogue of Microorganisms (GCM) 10K type strain sequencing project: providing services to taxonomists for standard genome sequencing and annotation.</title>
        <authorList>
            <consortium name="The Broad Institute Genomics Platform"/>
            <consortium name="The Broad Institute Genome Sequencing Center for Infectious Disease"/>
            <person name="Wu L."/>
            <person name="Ma J."/>
        </authorList>
    </citation>
    <scope>NUCLEOTIDE SEQUENCE [LARGE SCALE GENOMIC DNA]</scope>
    <source>
        <strain evidence="2">CGMCC 1.12479</strain>
    </source>
</reference>
<proteinExistence type="predicted"/>
<evidence type="ECO:0000313" key="1">
    <source>
        <dbReference type="EMBL" id="GGC28247.1"/>
    </source>
</evidence>
<sequence length="427" mass="46272">MSIKNRLRLIGAVGAIFIFSESFSQSSASSYSALGLGEFNYGGLTQNQAMGGLGISYGTAWSINNVNPALASRNTVFNFQAAMNYRSVQAATSSESESLDGGGLSYLALSLPINSGKMSVGMGLNQISGVNYNILVNGQVANSDLRSINRVEGDGGISEAYISTGYMIAKNLSVGIHGSYLFGSTIRTNQLSLVDSAGFEVGTTSEYYERFTVSDVTVKGGIHYFFKTGARSNLHLGMIYHAFGDIRGKQFAKVADLGNANNPDQPGDVINDDERGKIFLPNKLGYGISFEKINKFVVGLEAQFQDFTDYRSFSGESGELGESFKIGLGGQWTPDVTSMDNMLKRTMYRVGLEYQQTPYIVNQSQITDIGINFGGSIPVNSLSMVNLAVKVGTRGSTDNGLIRENYVNFSLGFSLNDNTWFYKRSFE</sequence>
<accession>A0ABQ1LR06</accession>